<evidence type="ECO:0000259" key="3">
    <source>
        <dbReference type="PROSITE" id="PS50002"/>
    </source>
</evidence>
<protein>
    <recommendedName>
        <fullName evidence="3">SH3 domain-containing protein</fullName>
    </recommendedName>
</protein>
<dbReference type="Proteomes" id="UP000054498">
    <property type="component" value="Unassembled WGS sequence"/>
</dbReference>
<evidence type="ECO:0000313" key="5">
    <source>
        <dbReference type="Proteomes" id="UP000054498"/>
    </source>
</evidence>
<dbReference type="STRING" id="145388.A0A0D2LLI9"/>
<dbReference type="KEGG" id="mng:MNEG_15320"/>
<keyword evidence="1 2" id="KW-0728">SH3 domain</keyword>
<dbReference type="OrthoDB" id="537927at2759"/>
<evidence type="ECO:0000313" key="4">
    <source>
        <dbReference type="EMBL" id="KIY92644.1"/>
    </source>
</evidence>
<organism evidence="4 5">
    <name type="scientific">Monoraphidium neglectum</name>
    <dbReference type="NCBI Taxonomy" id="145388"/>
    <lineage>
        <taxon>Eukaryota</taxon>
        <taxon>Viridiplantae</taxon>
        <taxon>Chlorophyta</taxon>
        <taxon>core chlorophytes</taxon>
        <taxon>Chlorophyceae</taxon>
        <taxon>CS clade</taxon>
        <taxon>Sphaeropleales</taxon>
        <taxon>Selenastraceae</taxon>
        <taxon>Monoraphidium</taxon>
    </lineage>
</organism>
<dbReference type="InterPro" id="IPR001452">
    <property type="entry name" value="SH3_domain"/>
</dbReference>
<dbReference type="Gene3D" id="2.30.30.40">
    <property type="entry name" value="SH3 Domains"/>
    <property type="match status" value="1"/>
</dbReference>
<dbReference type="GeneID" id="25732970"/>
<dbReference type="SMART" id="SM00326">
    <property type="entry name" value="SH3"/>
    <property type="match status" value="1"/>
</dbReference>
<dbReference type="AlphaFoldDB" id="A0A0D2LLI9"/>
<dbReference type="RefSeq" id="XP_013891664.1">
    <property type="nucleotide sequence ID" value="XM_014036210.1"/>
</dbReference>
<sequence length="58" mass="6230">MAKVVYAFEAEAEGELTVTAGDAVWVEAETDGWFTVVREADGARGLVPASYVEMEGFT</sequence>
<reference evidence="4 5" key="1">
    <citation type="journal article" date="2013" name="BMC Genomics">
        <title>Reconstruction of the lipid metabolism for the microalga Monoraphidium neglectum from its genome sequence reveals characteristics suitable for biofuel production.</title>
        <authorList>
            <person name="Bogen C."/>
            <person name="Al-Dilaimi A."/>
            <person name="Albersmeier A."/>
            <person name="Wichmann J."/>
            <person name="Grundmann M."/>
            <person name="Rupp O."/>
            <person name="Lauersen K.J."/>
            <person name="Blifernez-Klassen O."/>
            <person name="Kalinowski J."/>
            <person name="Goesmann A."/>
            <person name="Mussgnug J.H."/>
            <person name="Kruse O."/>
        </authorList>
    </citation>
    <scope>NUCLEOTIDE SEQUENCE [LARGE SCALE GENOMIC DNA]</scope>
    <source>
        <strain evidence="4 5">SAG 48.87</strain>
    </source>
</reference>
<evidence type="ECO:0000256" key="2">
    <source>
        <dbReference type="PROSITE-ProRule" id="PRU00192"/>
    </source>
</evidence>
<feature type="domain" description="SH3" evidence="3">
    <location>
        <begin position="1"/>
        <end position="57"/>
    </location>
</feature>
<proteinExistence type="predicted"/>
<gene>
    <name evidence="4" type="ORF">MNEG_15320</name>
</gene>
<evidence type="ECO:0000256" key="1">
    <source>
        <dbReference type="ARBA" id="ARBA00022443"/>
    </source>
</evidence>
<dbReference type="SUPFAM" id="SSF50044">
    <property type="entry name" value="SH3-domain"/>
    <property type="match status" value="1"/>
</dbReference>
<dbReference type="EMBL" id="KK105439">
    <property type="protein sequence ID" value="KIY92644.1"/>
    <property type="molecule type" value="Genomic_DNA"/>
</dbReference>
<dbReference type="Pfam" id="PF14604">
    <property type="entry name" value="SH3_9"/>
    <property type="match status" value="1"/>
</dbReference>
<keyword evidence="5" id="KW-1185">Reference proteome</keyword>
<dbReference type="PROSITE" id="PS50002">
    <property type="entry name" value="SH3"/>
    <property type="match status" value="1"/>
</dbReference>
<accession>A0A0D2LLI9</accession>
<dbReference type="InterPro" id="IPR036028">
    <property type="entry name" value="SH3-like_dom_sf"/>
</dbReference>
<name>A0A0D2LLI9_9CHLO</name>